<name>A0A6A4X5Y3_AMPAM</name>
<dbReference type="AlphaFoldDB" id="A0A6A4X5Y3"/>
<evidence type="ECO:0000313" key="9">
    <source>
        <dbReference type="Proteomes" id="UP000440578"/>
    </source>
</evidence>
<keyword evidence="5" id="KW-0472">Membrane</keyword>
<comment type="caution">
    <text evidence="8">The sequence shown here is derived from an EMBL/GenBank/DDBJ whole genome shotgun (WGS) entry which is preliminary data.</text>
</comment>
<evidence type="ECO:0000256" key="2">
    <source>
        <dbReference type="ARBA" id="ARBA00006824"/>
    </source>
</evidence>
<dbReference type="GO" id="GO:0016020">
    <property type="term" value="C:membrane"/>
    <property type="evidence" value="ECO:0007669"/>
    <property type="project" value="UniProtKB-SubCell"/>
</dbReference>
<dbReference type="OrthoDB" id="10267969at2759"/>
<dbReference type="PANTHER" id="PTHR11266">
    <property type="entry name" value="PEROXISOMAL MEMBRANE PROTEIN 2, PXMP2 MPV17"/>
    <property type="match status" value="1"/>
</dbReference>
<evidence type="ECO:0000256" key="7">
    <source>
        <dbReference type="SAM" id="MobiDB-lite"/>
    </source>
</evidence>
<evidence type="ECO:0000256" key="5">
    <source>
        <dbReference type="ARBA" id="ARBA00023136"/>
    </source>
</evidence>
<gene>
    <name evidence="8" type="primary">mpv17l2_3</name>
    <name evidence="8" type="ORF">FJT64_016429</name>
</gene>
<evidence type="ECO:0000256" key="4">
    <source>
        <dbReference type="ARBA" id="ARBA00022989"/>
    </source>
</evidence>
<proteinExistence type="inferred from homology"/>
<dbReference type="EMBL" id="VIIS01000127">
    <property type="protein sequence ID" value="KAF0312909.1"/>
    <property type="molecule type" value="Genomic_DNA"/>
</dbReference>
<comment type="similarity">
    <text evidence="2 6">Belongs to the peroxisomal membrane protein PXMP2/4 family.</text>
</comment>
<evidence type="ECO:0000313" key="8">
    <source>
        <dbReference type="EMBL" id="KAF0312909.1"/>
    </source>
</evidence>
<dbReference type="Proteomes" id="UP000440578">
    <property type="component" value="Unassembled WGS sequence"/>
</dbReference>
<feature type="compositionally biased region" description="Basic and acidic residues" evidence="7">
    <location>
        <begin position="154"/>
        <end position="172"/>
    </location>
</feature>
<dbReference type="Pfam" id="PF04117">
    <property type="entry name" value="Mpv17_PMP22"/>
    <property type="match status" value="1"/>
</dbReference>
<protein>
    <submittedName>
        <fullName evidence="8">Mpv17-like protein 2</fullName>
    </submittedName>
</protein>
<sequence length="179" mass="20327">MDLLEGRSVRDGLQEFKKKFPEVYLFDWCIWPPTQWLNFTYVPERYRVLYVNVVTVIWDVFLSYSKHRDQLEPERGTAVESALGHRRPAQLRVSALQSDDTDSETVSTDYETGSSDCARLVSDQPGGSERLTGDWSGTADSGGQTESLDVCSGDSDRTDDRSDSRHTDQAELHRRRATS</sequence>
<dbReference type="InterPro" id="IPR007248">
    <property type="entry name" value="Mpv17_PMP22"/>
</dbReference>
<feature type="compositionally biased region" description="Polar residues" evidence="7">
    <location>
        <begin position="138"/>
        <end position="147"/>
    </location>
</feature>
<dbReference type="EMBL" id="VIIS01000127">
    <property type="protein sequence ID" value="KAF0312910.1"/>
    <property type="molecule type" value="Genomic_DNA"/>
</dbReference>
<keyword evidence="4" id="KW-1133">Transmembrane helix</keyword>
<evidence type="ECO:0000256" key="1">
    <source>
        <dbReference type="ARBA" id="ARBA00004141"/>
    </source>
</evidence>
<feature type="region of interest" description="Disordered" evidence="7">
    <location>
        <begin position="93"/>
        <end position="179"/>
    </location>
</feature>
<dbReference type="GO" id="GO:0061668">
    <property type="term" value="P:mitochondrial ribosome assembly"/>
    <property type="evidence" value="ECO:0007669"/>
    <property type="project" value="TreeGrafter"/>
</dbReference>
<dbReference type="PANTHER" id="PTHR11266:SF8">
    <property type="entry name" value="MPV17-LIKE PROTEIN 2"/>
    <property type="match status" value="1"/>
</dbReference>
<accession>A0A6A4X5Y3</accession>
<reference evidence="8 9" key="1">
    <citation type="submission" date="2019-07" db="EMBL/GenBank/DDBJ databases">
        <title>Draft genome assembly of a fouling barnacle, Amphibalanus amphitrite (Darwin, 1854): The first reference genome for Thecostraca.</title>
        <authorList>
            <person name="Kim W."/>
        </authorList>
    </citation>
    <scope>NUCLEOTIDE SEQUENCE [LARGE SCALE GENOMIC DNA]</scope>
    <source>
        <strain evidence="8">SNU_AA5</strain>
        <tissue evidence="8">Soma without cirri and trophi</tissue>
    </source>
</reference>
<dbReference type="GO" id="GO:0005739">
    <property type="term" value="C:mitochondrion"/>
    <property type="evidence" value="ECO:0007669"/>
    <property type="project" value="TreeGrafter"/>
</dbReference>
<keyword evidence="9" id="KW-1185">Reference proteome</keyword>
<comment type="subcellular location">
    <subcellularLocation>
        <location evidence="1">Membrane</location>
        <topology evidence="1">Multi-pass membrane protein</topology>
    </subcellularLocation>
</comment>
<evidence type="ECO:0000256" key="6">
    <source>
        <dbReference type="RuleBase" id="RU363053"/>
    </source>
</evidence>
<keyword evidence="3" id="KW-0812">Transmembrane</keyword>
<organism evidence="8 9">
    <name type="scientific">Amphibalanus amphitrite</name>
    <name type="common">Striped barnacle</name>
    <name type="synonym">Balanus amphitrite</name>
    <dbReference type="NCBI Taxonomy" id="1232801"/>
    <lineage>
        <taxon>Eukaryota</taxon>
        <taxon>Metazoa</taxon>
        <taxon>Ecdysozoa</taxon>
        <taxon>Arthropoda</taxon>
        <taxon>Crustacea</taxon>
        <taxon>Multicrustacea</taxon>
        <taxon>Cirripedia</taxon>
        <taxon>Thoracica</taxon>
        <taxon>Thoracicalcarea</taxon>
        <taxon>Balanomorpha</taxon>
        <taxon>Balanoidea</taxon>
        <taxon>Balanidae</taxon>
        <taxon>Amphibalaninae</taxon>
        <taxon>Amphibalanus</taxon>
    </lineage>
</organism>
<evidence type="ECO:0000256" key="3">
    <source>
        <dbReference type="ARBA" id="ARBA00022692"/>
    </source>
</evidence>